<keyword evidence="2" id="KW-0288">FMN</keyword>
<evidence type="ECO:0000313" key="5">
    <source>
        <dbReference type="Proteomes" id="UP001596174"/>
    </source>
</evidence>
<keyword evidence="1" id="KW-0285">Flavoprotein</keyword>
<proteinExistence type="predicted"/>
<organism evidence="4 5">
    <name type="scientific">Streptacidiphilus monticola</name>
    <dbReference type="NCBI Taxonomy" id="2161674"/>
    <lineage>
        <taxon>Bacteria</taxon>
        <taxon>Bacillati</taxon>
        <taxon>Actinomycetota</taxon>
        <taxon>Actinomycetes</taxon>
        <taxon>Kitasatosporales</taxon>
        <taxon>Streptomycetaceae</taxon>
        <taxon>Streptacidiphilus</taxon>
    </lineage>
</organism>
<dbReference type="PANTHER" id="PTHR43278">
    <property type="entry name" value="NAD(P)H-DEPENDENT FMN-CONTAINING OXIDOREDUCTASE YWQN-RELATED"/>
    <property type="match status" value="1"/>
</dbReference>
<comment type="caution">
    <text evidence="4">The sequence shown here is derived from an EMBL/GenBank/DDBJ whole genome shotgun (WGS) entry which is preliminary data.</text>
</comment>
<dbReference type="SUPFAM" id="SSF52218">
    <property type="entry name" value="Flavoproteins"/>
    <property type="match status" value="1"/>
</dbReference>
<name>A0ABW1GBF3_9ACTN</name>
<reference evidence="5" key="1">
    <citation type="journal article" date="2019" name="Int. J. Syst. Evol. Microbiol.">
        <title>The Global Catalogue of Microorganisms (GCM) 10K type strain sequencing project: providing services to taxonomists for standard genome sequencing and annotation.</title>
        <authorList>
            <consortium name="The Broad Institute Genomics Platform"/>
            <consortium name="The Broad Institute Genome Sequencing Center for Infectious Disease"/>
            <person name="Wu L."/>
            <person name="Ma J."/>
        </authorList>
    </citation>
    <scope>NUCLEOTIDE SEQUENCE [LARGE SCALE GENOMIC DNA]</scope>
    <source>
        <strain evidence="5">JCM 4816</strain>
    </source>
</reference>
<evidence type="ECO:0000256" key="2">
    <source>
        <dbReference type="ARBA" id="ARBA00022643"/>
    </source>
</evidence>
<dbReference type="RefSeq" id="WP_380590671.1">
    <property type="nucleotide sequence ID" value="NZ_JBHSQJ010000174.1"/>
</dbReference>
<accession>A0ABW1GBF3</accession>
<dbReference type="InterPro" id="IPR005025">
    <property type="entry name" value="FMN_Rdtase-like_dom"/>
</dbReference>
<gene>
    <name evidence="4" type="ORF">ACFP3V_30545</name>
</gene>
<protein>
    <submittedName>
        <fullName evidence="4">Flavodoxin family protein</fullName>
    </submittedName>
</protein>
<feature type="domain" description="NADPH-dependent FMN reductase-like" evidence="3">
    <location>
        <begin position="6"/>
        <end position="128"/>
    </location>
</feature>
<dbReference type="InterPro" id="IPR029039">
    <property type="entry name" value="Flavoprotein-like_sf"/>
</dbReference>
<dbReference type="EMBL" id="JBHSQJ010000174">
    <property type="protein sequence ID" value="MFC5911533.1"/>
    <property type="molecule type" value="Genomic_DNA"/>
</dbReference>
<evidence type="ECO:0000259" key="3">
    <source>
        <dbReference type="Pfam" id="PF03358"/>
    </source>
</evidence>
<sequence length="206" mass="22323">MDRSFLFVLGSSRPDGNTEQLARTAARRLPSGTEQRWLALRDLPLAPFTDRRHADPAGHTLPAPGSNERLLLDATLDATDIVIASPVYWYSVSSATKLYLDHWSGWLRLPGVDFKQRMARKTYWAVSALAEEDPAYARPLLDTVRYSAEYFGARFAGGLVGVGVDRPGQIMADAETLARARGFFTADATGPLGLRAEAGVSAGVAG</sequence>
<dbReference type="Gene3D" id="3.40.50.360">
    <property type="match status" value="1"/>
</dbReference>
<dbReference type="Proteomes" id="UP001596174">
    <property type="component" value="Unassembled WGS sequence"/>
</dbReference>
<evidence type="ECO:0000313" key="4">
    <source>
        <dbReference type="EMBL" id="MFC5911533.1"/>
    </source>
</evidence>
<dbReference type="PANTHER" id="PTHR43278:SF4">
    <property type="entry name" value="NAD(P)H-DEPENDENT FMN-CONTAINING OXIDOREDUCTASE YWQN-RELATED"/>
    <property type="match status" value="1"/>
</dbReference>
<evidence type="ECO:0000256" key="1">
    <source>
        <dbReference type="ARBA" id="ARBA00022630"/>
    </source>
</evidence>
<dbReference type="Pfam" id="PF03358">
    <property type="entry name" value="FMN_red"/>
    <property type="match status" value="1"/>
</dbReference>
<dbReference type="InterPro" id="IPR051796">
    <property type="entry name" value="ISF_SsuE-like"/>
</dbReference>
<keyword evidence="5" id="KW-1185">Reference proteome</keyword>